<sequence>MISRAIITDWAVQPGSHCPDTRPAGPPTPAAEQRARQDVQERLVHRFPDLPSETLATAAAEAFAFIADARVRHYVPVLAFKRASGHLSSSCPYPYLLAGDDTMDPDEDIDTDDDPAHAEK</sequence>
<dbReference type="NCBIfam" id="NF046112">
    <property type="entry name" value="MSMEG_6209_Nter"/>
    <property type="match status" value="1"/>
</dbReference>
<reference evidence="2" key="1">
    <citation type="submission" date="2022-03" db="EMBL/GenBank/DDBJ databases">
        <title>Streptomyces 7R015 and 7R016 isolated from Barleria lupulina in Thailand.</title>
        <authorList>
            <person name="Kanchanasin P."/>
            <person name="Phongsopitanun W."/>
            <person name="Tanasupawat S."/>
        </authorList>
    </citation>
    <scope>NUCLEOTIDE SEQUENCE</scope>
    <source>
        <strain evidence="2">7R015</strain>
    </source>
</reference>
<proteinExistence type="predicted"/>
<feature type="region of interest" description="Disordered" evidence="1">
    <location>
        <begin position="13"/>
        <end position="38"/>
    </location>
</feature>
<dbReference type="EMBL" id="JALDAY010000013">
    <property type="protein sequence ID" value="MCI3276674.1"/>
    <property type="molecule type" value="Genomic_DNA"/>
</dbReference>
<evidence type="ECO:0000313" key="2">
    <source>
        <dbReference type="EMBL" id="MCI3276674.1"/>
    </source>
</evidence>
<feature type="compositionally biased region" description="Acidic residues" evidence="1">
    <location>
        <begin position="101"/>
        <end position="113"/>
    </location>
</feature>
<feature type="region of interest" description="Disordered" evidence="1">
    <location>
        <begin position="96"/>
        <end position="120"/>
    </location>
</feature>
<dbReference type="Proteomes" id="UP001165269">
    <property type="component" value="Unassembled WGS sequence"/>
</dbReference>
<evidence type="ECO:0000256" key="1">
    <source>
        <dbReference type="SAM" id="MobiDB-lite"/>
    </source>
</evidence>
<evidence type="ECO:0000313" key="3">
    <source>
        <dbReference type="Proteomes" id="UP001165269"/>
    </source>
</evidence>
<dbReference type="Gene3D" id="1.10.8.1060">
    <property type="entry name" value="Corynebacterium glutamicum thioredoxin-dependent arsenate reductase, N-terminal domain"/>
    <property type="match status" value="1"/>
</dbReference>
<comment type="caution">
    <text evidence="2">The sequence shown here is derived from an EMBL/GenBank/DDBJ whole genome shotgun (WGS) entry which is preliminary data.</text>
</comment>
<name>A0ABS9YIA0_9ACTN</name>
<organism evidence="2 3">
    <name type="scientific">Streptomyces cylindrosporus</name>
    <dbReference type="NCBI Taxonomy" id="2927583"/>
    <lineage>
        <taxon>Bacteria</taxon>
        <taxon>Bacillati</taxon>
        <taxon>Actinomycetota</taxon>
        <taxon>Actinomycetes</taxon>
        <taxon>Kitasatosporales</taxon>
        <taxon>Streptomycetaceae</taxon>
        <taxon>Streptomyces</taxon>
    </lineage>
</organism>
<keyword evidence="3" id="KW-1185">Reference proteome</keyword>
<accession>A0ABS9YIA0</accession>
<gene>
    <name evidence="2" type="ORF">MQP27_36925</name>
</gene>
<protein>
    <submittedName>
        <fullName evidence="2">Uncharacterized protein</fullName>
    </submittedName>
</protein>
<dbReference type="RefSeq" id="WP_242773506.1">
    <property type="nucleotide sequence ID" value="NZ_JALDAY010000013.1"/>
</dbReference>